<comment type="function">
    <text evidence="1">Forms oxaloacetate, a four-carbon dicarboxylic acid source for the tricarboxylic acid cycle.</text>
</comment>
<dbReference type="AlphaFoldDB" id="A0A090RE38"/>
<keyword evidence="3" id="KW-0670">Pyruvate</keyword>
<comment type="caution">
    <text evidence="3">The sequence shown here is derived from an EMBL/GenBank/DDBJ whole genome shotgun (WGS) entry which is preliminary data.</text>
</comment>
<organism evidence="3 4">
    <name type="scientific">Photobacterium aphoticum</name>
    <dbReference type="NCBI Taxonomy" id="754436"/>
    <lineage>
        <taxon>Bacteria</taxon>
        <taxon>Pseudomonadati</taxon>
        <taxon>Pseudomonadota</taxon>
        <taxon>Gammaproteobacteria</taxon>
        <taxon>Vibrionales</taxon>
        <taxon>Vibrionaceae</taxon>
        <taxon>Photobacterium</taxon>
    </lineage>
</organism>
<dbReference type="InterPro" id="IPR015813">
    <property type="entry name" value="Pyrv/PenolPyrv_kinase-like_dom"/>
</dbReference>
<protein>
    <recommendedName>
        <fullName evidence="2">Phosphoenolpyruvate carboxylase</fullName>
    </recommendedName>
</protein>
<dbReference type="STRING" id="754436.JCM19237_4910"/>
<sequence>MGIAEYYDQRLTDKSLWPLGQQLREQLQRDIKAVLNVENSAHLMEQNPWGAESIRLRNIYIEPLNMLQAELLYRTRKQETISPMLEEALMVTIAGIATGMRNTG</sequence>
<evidence type="ECO:0000313" key="3">
    <source>
        <dbReference type="EMBL" id="GAL05837.1"/>
    </source>
</evidence>
<evidence type="ECO:0000256" key="2">
    <source>
        <dbReference type="ARBA" id="ARBA00022419"/>
    </source>
</evidence>
<dbReference type="GO" id="GO:0008964">
    <property type="term" value="F:phosphoenolpyruvate carboxylase activity"/>
    <property type="evidence" value="ECO:0007669"/>
    <property type="project" value="InterPro"/>
</dbReference>
<proteinExistence type="predicted"/>
<dbReference type="Pfam" id="PF00311">
    <property type="entry name" value="PEPcase"/>
    <property type="match status" value="1"/>
</dbReference>
<dbReference type="GO" id="GO:0015977">
    <property type="term" value="P:carbon fixation"/>
    <property type="evidence" value="ECO:0007669"/>
    <property type="project" value="InterPro"/>
</dbReference>
<dbReference type="Proteomes" id="UP000029227">
    <property type="component" value="Unassembled WGS sequence"/>
</dbReference>
<evidence type="ECO:0000256" key="1">
    <source>
        <dbReference type="ARBA" id="ARBA00003670"/>
    </source>
</evidence>
<dbReference type="EMBL" id="BBMN01000008">
    <property type="protein sequence ID" value="GAL05837.1"/>
    <property type="molecule type" value="Genomic_DNA"/>
</dbReference>
<dbReference type="PANTHER" id="PTHR30523:SF6">
    <property type="entry name" value="PHOSPHOENOLPYRUVATE CARBOXYLASE"/>
    <property type="match status" value="1"/>
</dbReference>
<accession>A0A090RE38</accession>
<reference evidence="3 4" key="1">
    <citation type="journal article" date="2014" name="Genome Announc.">
        <title>Draft Genome Sequences of Two Vibrionaceae Species, Vibrio ponticus C121 and Photobacterium aphoticum C119, Isolated as Coral Reef Microbiota.</title>
        <authorList>
            <person name="Al-saari N."/>
            <person name="Meirelles P.M."/>
            <person name="Mino S."/>
            <person name="Suda W."/>
            <person name="Oshima K."/>
            <person name="Hattori M."/>
            <person name="Ohkuma M."/>
            <person name="Thompson F.L."/>
            <person name="Gomez-Gil B."/>
            <person name="Sawabe T."/>
            <person name="Sawabe T."/>
        </authorList>
    </citation>
    <scope>NUCLEOTIDE SEQUENCE [LARGE SCALE GENOMIC DNA]</scope>
    <source>
        <strain evidence="3 4">JCM 19237</strain>
    </source>
</reference>
<dbReference type="GO" id="GO:0005829">
    <property type="term" value="C:cytosol"/>
    <property type="evidence" value="ECO:0007669"/>
    <property type="project" value="TreeGrafter"/>
</dbReference>
<dbReference type="InterPro" id="IPR021135">
    <property type="entry name" value="PEP_COase"/>
</dbReference>
<dbReference type="SUPFAM" id="SSF51621">
    <property type="entry name" value="Phosphoenolpyruvate/pyruvate domain"/>
    <property type="match status" value="1"/>
</dbReference>
<evidence type="ECO:0000313" key="4">
    <source>
        <dbReference type="Proteomes" id="UP000029227"/>
    </source>
</evidence>
<dbReference type="PANTHER" id="PTHR30523">
    <property type="entry name" value="PHOSPHOENOLPYRUVATE CARBOXYLASE"/>
    <property type="match status" value="1"/>
</dbReference>
<keyword evidence="3" id="KW-0456">Lyase</keyword>
<dbReference type="GO" id="GO:0006099">
    <property type="term" value="P:tricarboxylic acid cycle"/>
    <property type="evidence" value="ECO:0007669"/>
    <property type="project" value="InterPro"/>
</dbReference>
<dbReference type="eggNOG" id="COG2352">
    <property type="taxonomic scope" value="Bacteria"/>
</dbReference>
<gene>
    <name evidence="3" type="ORF">JCM19237_4910</name>
</gene>
<name>A0A090RE38_9GAMM</name>